<dbReference type="Pfam" id="PF02613">
    <property type="entry name" value="Nitrate_red_del"/>
    <property type="match status" value="1"/>
</dbReference>
<dbReference type="EMBL" id="JACNIG010000221">
    <property type="protein sequence ID" value="MBC8432421.1"/>
    <property type="molecule type" value="Genomic_DNA"/>
</dbReference>
<protein>
    <submittedName>
        <fullName evidence="2">Molecular chaperone TorD family protein</fullName>
    </submittedName>
</protein>
<proteinExistence type="predicted"/>
<dbReference type="SUPFAM" id="SSF89155">
    <property type="entry name" value="TorD-like"/>
    <property type="match status" value="1"/>
</dbReference>
<sequence length="228" mass="26161">MTHIETKNHDAEARHRSNIYGLLAMVYGQEITSDLLGQIKNPQFMGALSVLEVKGIDDLMQKPDAELLEDLAVEYTQLFLGPGKHISPYESIHHQREDGQWGMLWGASTVEVKRFIEATGLSYNEEFKGMPDHISVEFEFMQQLTLREEKAWKEDPGQAQACRQVEKRFIKEHLICWVPSFCEKVIKETESPFYHAIAALTRSFIELEMEEMNRNGDGVGRRCRGVGE</sequence>
<evidence type="ECO:0000313" key="3">
    <source>
        <dbReference type="Proteomes" id="UP000605201"/>
    </source>
</evidence>
<dbReference type="InterPro" id="IPR036411">
    <property type="entry name" value="TorD-like_sf"/>
</dbReference>
<dbReference type="AlphaFoldDB" id="A0A8J6NRR2"/>
<organism evidence="2 3">
    <name type="scientific">Candidatus Desulfatibia vada</name>
    <dbReference type="NCBI Taxonomy" id="2841696"/>
    <lineage>
        <taxon>Bacteria</taxon>
        <taxon>Pseudomonadati</taxon>
        <taxon>Thermodesulfobacteriota</taxon>
        <taxon>Desulfobacteria</taxon>
        <taxon>Desulfobacterales</taxon>
        <taxon>Desulfobacterales incertae sedis</taxon>
        <taxon>Candidatus Desulfatibia</taxon>
    </lineage>
</organism>
<dbReference type="InterPro" id="IPR050289">
    <property type="entry name" value="TorD/DmsD_chaperones"/>
</dbReference>
<dbReference type="PANTHER" id="PTHR34227">
    <property type="entry name" value="CHAPERONE PROTEIN YCDY"/>
    <property type="match status" value="1"/>
</dbReference>
<accession>A0A8J6NRR2</accession>
<name>A0A8J6NRR2_9BACT</name>
<evidence type="ECO:0000256" key="1">
    <source>
        <dbReference type="ARBA" id="ARBA00023186"/>
    </source>
</evidence>
<reference evidence="2 3" key="1">
    <citation type="submission" date="2020-08" db="EMBL/GenBank/DDBJ databases">
        <title>Bridging the membrane lipid divide: bacteria of the FCB group superphylum have the potential to synthesize archaeal ether lipids.</title>
        <authorList>
            <person name="Villanueva L."/>
            <person name="Von Meijenfeldt F.A.B."/>
            <person name="Westbye A.B."/>
            <person name="Yadav S."/>
            <person name="Hopmans E.C."/>
            <person name="Dutilh B.E."/>
            <person name="Sinninghe Damste J.S."/>
        </authorList>
    </citation>
    <scope>NUCLEOTIDE SEQUENCE [LARGE SCALE GENOMIC DNA]</scope>
    <source>
        <strain evidence="2">NIOZ-UU17</strain>
    </source>
</reference>
<dbReference type="Gene3D" id="1.10.3480.10">
    <property type="entry name" value="TorD-like"/>
    <property type="match status" value="1"/>
</dbReference>
<keyword evidence="1" id="KW-0143">Chaperone</keyword>
<dbReference type="Proteomes" id="UP000605201">
    <property type="component" value="Unassembled WGS sequence"/>
</dbReference>
<gene>
    <name evidence="2" type="ORF">H8D96_10930</name>
</gene>
<comment type="caution">
    <text evidence="2">The sequence shown here is derived from an EMBL/GenBank/DDBJ whole genome shotgun (WGS) entry which is preliminary data.</text>
</comment>
<dbReference type="InterPro" id="IPR020945">
    <property type="entry name" value="DMSO/NO3_reduct_chaperone"/>
</dbReference>
<dbReference type="PANTHER" id="PTHR34227:SF1">
    <property type="entry name" value="DIMETHYL SULFOXIDE REDUCTASE CHAPERONE-RELATED"/>
    <property type="match status" value="1"/>
</dbReference>
<evidence type="ECO:0000313" key="2">
    <source>
        <dbReference type="EMBL" id="MBC8432421.1"/>
    </source>
</evidence>